<dbReference type="AlphaFoldDB" id="A0A1J5UN91"/>
<dbReference type="RefSeq" id="WP_071563255.1">
    <property type="nucleotide sequence ID" value="NZ_MIQH01000036.1"/>
</dbReference>
<gene>
    <name evidence="2" type="ORF">BGC33_07565</name>
</gene>
<protein>
    <submittedName>
        <fullName evidence="2">Uncharacterized protein</fullName>
    </submittedName>
</protein>
<feature type="transmembrane region" description="Helical" evidence="1">
    <location>
        <begin position="12"/>
        <end position="31"/>
    </location>
</feature>
<organism evidence="2 3">
    <name type="scientific">Bathymodiolus thermophilus thioautotrophic gill symbiont</name>
    <dbReference type="NCBI Taxonomy" id="2360"/>
    <lineage>
        <taxon>Bacteria</taxon>
        <taxon>Pseudomonadati</taxon>
        <taxon>Pseudomonadota</taxon>
        <taxon>Gammaproteobacteria</taxon>
        <taxon>sulfur-oxidizing symbionts</taxon>
    </lineage>
</organism>
<accession>A0A1J5UN91</accession>
<feature type="transmembrane region" description="Helical" evidence="1">
    <location>
        <begin position="182"/>
        <end position="203"/>
    </location>
</feature>
<name>A0A1J5UN91_9GAMM</name>
<comment type="caution">
    <text evidence="2">The sequence shown here is derived from an EMBL/GenBank/DDBJ whole genome shotgun (WGS) entry which is preliminary data.</text>
</comment>
<evidence type="ECO:0000313" key="2">
    <source>
        <dbReference type="EMBL" id="OIR25695.1"/>
    </source>
</evidence>
<dbReference type="OrthoDB" id="7107935at2"/>
<keyword evidence="1" id="KW-1133">Transmembrane helix</keyword>
<evidence type="ECO:0000256" key="1">
    <source>
        <dbReference type="SAM" id="Phobius"/>
    </source>
</evidence>
<sequence>MLEEILRGDTNLVVFFSFAIVTYASLLYVLLQRVKNRKENQQKRFIKLLSNGIKKEMVVTFEDVEDIYKGVCKINNSNTETDKSKLARWLREFLLDLLEKPKENEFDNYLEIKTCIAVFIKKAEAESPHSNLPELERNIIRDIENYINSQNTEYAKQKLNELIAAIQIRDESIKKLQGIAKWSIPLSIVGLILTFIFGILSFVK</sequence>
<proteinExistence type="predicted"/>
<keyword evidence="1" id="KW-0812">Transmembrane</keyword>
<evidence type="ECO:0000313" key="3">
    <source>
        <dbReference type="Proteomes" id="UP000182798"/>
    </source>
</evidence>
<dbReference type="Proteomes" id="UP000182798">
    <property type="component" value="Unassembled WGS sequence"/>
</dbReference>
<dbReference type="EMBL" id="MIQH01000036">
    <property type="protein sequence ID" value="OIR25695.1"/>
    <property type="molecule type" value="Genomic_DNA"/>
</dbReference>
<reference evidence="3" key="1">
    <citation type="submission" date="2016-09" db="EMBL/GenBank/DDBJ databases">
        <title>Genome Sequence of Bathymodiolus thermophilus sulfur-oxidizing gill endosymbiont.</title>
        <authorList>
            <person name="Ponnudurai R."/>
            <person name="Kleiner M."/>
            <person name="Sayavedra L."/>
            <person name="Thuermer A."/>
            <person name="Felbeck H."/>
            <person name="Schlueter R."/>
            <person name="Schweder T."/>
            <person name="Markert S."/>
        </authorList>
    </citation>
    <scope>NUCLEOTIDE SEQUENCE [LARGE SCALE GENOMIC DNA]</scope>
    <source>
        <strain evidence="3">BAT/CrabSpa'14</strain>
    </source>
</reference>
<keyword evidence="1" id="KW-0472">Membrane</keyword>